<keyword evidence="2" id="KW-1185">Reference proteome</keyword>
<name>A0A388TBK9_TERA1</name>
<dbReference type="InterPro" id="IPR014057">
    <property type="entry name" value="HI1420"/>
</dbReference>
<dbReference type="AlphaFoldDB" id="A0A388TBK9"/>
<accession>A0A388TBK9</accession>
<protein>
    <submittedName>
        <fullName evidence="1">Antitoxin</fullName>
    </submittedName>
</protein>
<dbReference type="EMBL" id="BGZN01000034">
    <property type="protein sequence ID" value="GBR74196.1"/>
    <property type="molecule type" value="Genomic_DNA"/>
</dbReference>
<dbReference type="PANTHER" id="PTHR40275">
    <property type="entry name" value="SSL7038 PROTEIN"/>
    <property type="match status" value="1"/>
</dbReference>
<dbReference type="Pfam" id="PF21716">
    <property type="entry name" value="dnstrm_HI1420"/>
    <property type="match status" value="1"/>
</dbReference>
<dbReference type="NCBIfam" id="TIGR02684">
    <property type="entry name" value="dnstrm_HI1420"/>
    <property type="match status" value="1"/>
</dbReference>
<evidence type="ECO:0000313" key="2">
    <source>
        <dbReference type="Proteomes" id="UP000269352"/>
    </source>
</evidence>
<dbReference type="Proteomes" id="UP000269352">
    <property type="component" value="Unassembled WGS sequence"/>
</dbReference>
<dbReference type="PANTHER" id="PTHR40275:SF1">
    <property type="entry name" value="SSL7038 PROTEIN"/>
    <property type="match status" value="1"/>
</dbReference>
<sequence length="93" mass="10295">MVKLIEWDTAKHLRNEEEIVDYLEVAFEDGDPKLIARALGDAARARGMLATARKTKLDRAGLYRSLSKNGDPKLSTVSKVVHSLGYRLALAKA</sequence>
<organism evidence="1 2">
    <name type="scientific">Termititenax aidoneus</name>
    <dbReference type="NCBI Taxonomy" id="2218524"/>
    <lineage>
        <taxon>Bacteria</taxon>
        <taxon>Bacillati</taxon>
        <taxon>Candidatus Margulisiibacteriota</taxon>
        <taxon>Candidatus Termititenacia</taxon>
        <taxon>Candidatus Termititenacales</taxon>
        <taxon>Candidatus Termititenacaceae</taxon>
        <taxon>Candidatus Termititenax</taxon>
    </lineage>
</organism>
<comment type="caution">
    <text evidence="1">The sequence shown here is derived from an EMBL/GenBank/DDBJ whole genome shotgun (WGS) entry which is preliminary data.</text>
</comment>
<evidence type="ECO:0000313" key="1">
    <source>
        <dbReference type="EMBL" id="GBR74196.1"/>
    </source>
</evidence>
<reference evidence="1 2" key="1">
    <citation type="journal article" date="2019" name="ISME J.">
        <title>Genome analyses of uncultured TG2/ZB3 bacteria in 'Margulisbacteria' specifically attached to ectosymbiotic spirochetes of protists in the termite gut.</title>
        <authorList>
            <person name="Utami Y.D."/>
            <person name="Kuwahara H."/>
            <person name="Igai K."/>
            <person name="Murakami T."/>
            <person name="Sugaya K."/>
            <person name="Morikawa T."/>
            <person name="Nagura Y."/>
            <person name="Yuki M."/>
            <person name="Deevong P."/>
            <person name="Inoue T."/>
            <person name="Kihara K."/>
            <person name="Lo N."/>
            <person name="Yamada A."/>
            <person name="Ohkuma M."/>
            <person name="Hongoh Y."/>
        </authorList>
    </citation>
    <scope>NUCLEOTIDE SEQUENCE [LARGE SCALE GENOMIC DNA]</scope>
    <source>
        <strain evidence="1">NkOx7-01</strain>
    </source>
</reference>
<proteinExistence type="predicted"/>
<gene>
    <name evidence="1" type="ORF">NO1_1417</name>
</gene>